<evidence type="ECO:0000313" key="5">
    <source>
        <dbReference type="Proteomes" id="UP001231587"/>
    </source>
</evidence>
<dbReference type="EMBL" id="JAGGJQ010000004">
    <property type="protein sequence ID" value="MBP1839922.1"/>
    <property type="molecule type" value="Genomic_DNA"/>
</dbReference>
<dbReference type="AlphaFoldDB" id="A0A9X0YMF8"/>
<dbReference type="Proteomes" id="UP001138672">
    <property type="component" value="Unassembled WGS sequence"/>
</dbReference>
<evidence type="ECO:0000313" key="4">
    <source>
        <dbReference type="Proteomes" id="UP001138672"/>
    </source>
</evidence>
<reference evidence="2" key="1">
    <citation type="submission" date="2021-03" db="EMBL/GenBank/DDBJ databases">
        <title>Genomic Encyclopedia of Type Strains, Phase IV (KMG-IV): sequencing the most valuable type-strain genomes for metagenomic binning, comparative biology and taxonomic classification.</title>
        <authorList>
            <person name="Goeker M."/>
        </authorList>
    </citation>
    <scope>NUCLEOTIDE SEQUENCE</scope>
    <source>
        <strain evidence="2">DSM 15523</strain>
        <strain evidence="3 5">DSM 16476</strain>
    </source>
</reference>
<keyword evidence="1" id="KW-0812">Transmembrane</keyword>
<feature type="transmembrane region" description="Helical" evidence="1">
    <location>
        <begin position="20"/>
        <end position="39"/>
    </location>
</feature>
<feature type="transmembrane region" description="Helical" evidence="1">
    <location>
        <begin position="45"/>
        <end position="67"/>
    </location>
</feature>
<accession>A0A9X0YMF8</accession>
<feature type="transmembrane region" description="Helical" evidence="1">
    <location>
        <begin position="147"/>
        <end position="167"/>
    </location>
</feature>
<feature type="transmembrane region" description="Helical" evidence="1">
    <location>
        <begin position="79"/>
        <end position="98"/>
    </location>
</feature>
<evidence type="ECO:0000313" key="2">
    <source>
        <dbReference type="EMBL" id="MBP1839922.1"/>
    </source>
</evidence>
<name>A0A9X0YMF8_9FLAO</name>
<protein>
    <submittedName>
        <fullName evidence="2">Uncharacterized protein</fullName>
    </submittedName>
</protein>
<dbReference type="RefSeq" id="WP_069727785.1">
    <property type="nucleotide sequence ID" value="NZ_JAGGJQ010000004.1"/>
</dbReference>
<keyword evidence="1" id="KW-0472">Membrane</keyword>
<comment type="caution">
    <text evidence="2">The sequence shown here is derived from an EMBL/GenBank/DDBJ whole genome shotgun (WGS) entry which is preliminary data.</text>
</comment>
<dbReference type="Proteomes" id="UP001231587">
    <property type="component" value="Unassembled WGS sequence"/>
</dbReference>
<sequence length="202" mass="22340">MIKPSTRLKTTKKTHKALQVFSKFAIMCVLTIFSIMIVLEKFETHALESGVIIFIITIIMWLGYKYLDVHLDHYTYEEFLVVVWVPIGAILCYMLNIYGGLGGVLSTAITGTIASFLPVLNKKSEYLKKLPPAIYCGSFIGMSSIEIAPSINFVIIAGILAGLFLLMSKSIFLGVGGKLGMVAFGGVLMVSFVYWCYVWLGL</sequence>
<dbReference type="EMBL" id="JAUSUU010000005">
    <property type="protein sequence ID" value="MDQ0335521.1"/>
    <property type="molecule type" value="Genomic_DNA"/>
</dbReference>
<gene>
    <name evidence="2" type="ORF">J2Z56_001846</name>
    <name evidence="3" type="ORF">J2Z57_001969</name>
</gene>
<evidence type="ECO:0000313" key="3">
    <source>
        <dbReference type="EMBL" id="MDQ0335521.1"/>
    </source>
</evidence>
<evidence type="ECO:0000256" key="1">
    <source>
        <dbReference type="SAM" id="Phobius"/>
    </source>
</evidence>
<proteinExistence type="predicted"/>
<keyword evidence="5" id="KW-1185">Reference proteome</keyword>
<keyword evidence="1" id="KW-1133">Transmembrane helix</keyword>
<feature type="transmembrane region" description="Helical" evidence="1">
    <location>
        <begin position="179"/>
        <end position="200"/>
    </location>
</feature>
<organism evidence="2 4">
    <name type="scientific">Formosa algae</name>
    <dbReference type="NCBI Taxonomy" id="225843"/>
    <lineage>
        <taxon>Bacteria</taxon>
        <taxon>Pseudomonadati</taxon>
        <taxon>Bacteroidota</taxon>
        <taxon>Flavobacteriia</taxon>
        <taxon>Flavobacteriales</taxon>
        <taxon>Flavobacteriaceae</taxon>
        <taxon>Formosa</taxon>
    </lineage>
</organism>